<dbReference type="GO" id="GO:0005935">
    <property type="term" value="C:cellular bud neck"/>
    <property type="evidence" value="ECO:0007669"/>
    <property type="project" value="UniProtKB-SubCell"/>
</dbReference>
<feature type="compositionally biased region" description="Polar residues" evidence="7">
    <location>
        <begin position="484"/>
        <end position="525"/>
    </location>
</feature>
<comment type="similarity">
    <text evidence="5">Belongs to the AP180 family.</text>
</comment>
<feature type="compositionally biased region" description="Low complexity" evidence="7">
    <location>
        <begin position="438"/>
        <end position="455"/>
    </location>
</feature>
<comment type="function">
    <text evidence="4">Involved in endocytosis and clathrin cage assembly.</text>
</comment>
<feature type="region of interest" description="Disordered" evidence="7">
    <location>
        <begin position="484"/>
        <end position="542"/>
    </location>
</feature>
<dbReference type="SMART" id="SM00273">
    <property type="entry name" value="ENTH"/>
    <property type="match status" value="1"/>
</dbReference>
<reference evidence="10" key="1">
    <citation type="journal article" date="2015" name="J. Biotechnol.">
        <title>The structure of the Cyberlindnera jadinii genome and its relation to Candida utilis analyzed by the occurrence of single nucleotide polymorphisms.</title>
        <authorList>
            <person name="Rupp O."/>
            <person name="Brinkrolf K."/>
            <person name="Buerth C."/>
            <person name="Kunigo M."/>
            <person name="Schneider J."/>
            <person name="Jaenicke S."/>
            <person name="Goesmann A."/>
            <person name="Puehler A."/>
            <person name="Jaeger K.-E."/>
            <person name="Ernst J.F."/>
        </authorList>
    </citation>
    <scope>NUCLEOTIDE SEQUENCE [LARGE SCALE GENOMIC DNA]</scope>
    <source>
        <strain evidence="10">ATCC 18201 / CBS 1600 / BCRC 20928 / JCM 3617 / NBRC 0987 / NRRL Y-1542</strain>
    </source>
</reference>
<keyword evidence="3" id="KW-0963">Cytoplasm</keyword>
<dbReference type="Proteomes" id="UP000038830">
    <property type="component" value="Unassembled WGS sequence"/>
</dbReference>
<organism evidence="9 10">
    <name type="scientific">Cyberlindnera jadinii (strain ATCC 18201 / CBS 1600 / BCRC 20928 / JCM 3617 / NBRC 0987 / NRRL Y-1542)</name>
    <name type="common">Torula yeast</name>
    <name type="synonym">Candida utilis</name>
    <dbReference type="NCBI Taxonomy" id="983966"/>
    <lineage>
        <taxon>Eukaryota</taxon>
        <taxon>Fungi</taxon>
        <taxon>Dikarya</taxon>
        <taxon>Ascomycota</taxon>
        <taxon>Saccharomycotina</taxon>
        <taxon>Saccharomycetes</taxon>
        <taxon>Phaffomycetales</taxon>
        <taxon>Phaffomycetaceae</taxon>
        <taxon>Cyberlindnera</taxon>
    </lineage>
</organism>
<evidence type="ECO:0000256" key="5">
    <source>
        <dbReference type="ARBA" id="ARBA00061059"/>
    </source>
</evidence>
<feature type="region of interest" description="Disordered" evidence="7">
    <location>
        <begin position="425"/>
        <end position="465"/>
    </location>
</feature>
<feature type="region of interest" description="Disordered" evidence="7">
    <location>
        <begin position="286"/>
        <end position="321"/>
    </location>
</feature>
<comment type="subunit">
    <text evidence="6">Interacts with PAN1 and the clathrin heavy and light chains CHC1 and CLC1.</text>
</comment>
<dbReference type="Pfam" id="PF07651">
    <property type="entry name" value="ANTH"/>
    <property type="match status" value="1"/>
</dbReference>
<dbReference type="SUPFAM" id="SSF89009">
    <property type="entry name" value="GAT-like domain"/>
    <property type="match status" value="1"/>
</dbReference>
<feature type="compositionally biased region" description="Low complexity" evidence="7">
    <location>
        <begin position="291"/>
        <end position="321"/>
    </location>
</feature>
<dbReference type="PANTHER" id="PTHR22951:SF5">
    <property type="entry name" value="PHOSPHATIDYLINOSITOL-BINDING CLATHRIN ASSEMBLY PROTEIN LAP"/>
    <property type="match status" value="1"/>
</dbReference>
<dbReference type="InterPro" id="IPR011417">
    <property type="entry name" value="ANTH_dom"/>
</dbReference>
<dbReference type="GO" id="GO:0005905">
    <property type="term" value="C:clathrin-coated pit"/>
    <property type="evidence" value="ECO:0007669"/>
    <property type="project" value="TreeGrafter"/>
</dbReference>
<feature type="domain" description="ENTH" evidence="8">
    <location>
        <begin position="1"/>
        <end position="122"/>
    </location>
</feature>
<evidence type="ECO:0000259" key="8">
    <source>
        <dbReference type="PROSITE" id="PS50942"/>
    </source>
</evidence>
<dbReference type="CDD" id="cd16988">
    <property type="entry name" value="ANTH_N_YAP180"/>
    <property type="match status" value="1"/>
</dbReference>
<accession>A0A0H5C542</accession>
<dbReference type="Gene3D" id="1.20.58.150">
    <property type="entry name" value="ANTH domain"/>
    <property type="match status" value="1"/>
</dbReference>
<feature type="compositionally biased region" description="Polar residues" evidence="7">
    <location>
        <begin position="427"/>
        <end position="437"/>
    </location>
</feature>
<protein>
    <submittedName>
        <fullName evidence="9">ENTH domain-containing protein C19F8.03c</fullName>
    </submittedName>
</protein>
<dbReference type="GO" id="GO:0048268">
    <property type="term" value="P:clathrin coat assembly"/>
    <property type="evidence" value="ECO:0007669"/>
    <property type="project" value="InterPro"/>
</dbReference>
<dbReference type="PROSITE" id="PS50942">
    <property type="entry name" value="ENTH"/>
    <property type="match status" value="1"/>
</dbReference>
<evidence type="ECO:0000256" key="4">
    <source>
        <dbReference type="ARBA" id="ARBA00058079"/>
    </source>
</evidence>
<dbReference type="Gene3D" id="1.25.40.90">
    <property type="match status" value="1"/>
</dbReference>
<dbReference type="InterPro" id="IPR008942">
    <property type="entry name" value="ENTH_VHS"/>
</dbReference>
<dbReference type="GO" id="GO:0030136">
    <property type="term" value="C:clathrin-coated vesicle"/>
    <property type="evidence" value="ECO:0007669"/>
    <property type="project" value="InterPro"/>
</dbReference>
<dbReference type="InterPro" id="IPR045192">
    <property type="entry name" value="AP180-like"/>
</dbReference>
<dbReference type="FunFam" id="1.20.58.150:FF:000004">
    <property type="entry name" value="ENTH domain protein"/>
    <property type="match status" value="1"/>
</dbReference>
<dbReference type="InterPro" id="IPR014712">
    <property type="entry name" value="ANTH_dom_sf"/>
</dbReference>
<proteinExistence type="inferred from homology"/>
<evidence type="ECO:0000313" key="9">
    <source>
        <dbReference type="EMBL" id="CEP22917.1"/>
    </source>
</evidence>
<name>A0A0H5C542_CYBJN</name>
<dbReference type="SUPFAM" id="SSF48464">
    <property type="entry name" value="ENTH/VHS domain"/>
    <property type="match status" value="1"/>
</dbReference>
<dbReference type="GO" id="GO:0000149">
    <property type="term" value="F:SNARE binding"/>
    <property type="evidence" value="ECO:0007669"/>
    <property type="project" value="TreeGrafter"/>
</dbReference>
<evidence type="ECO:0000256" key="7">
    <source>
        <dbReference type="SAM" id="MobiDB-lite"/>
    </source>
</evidence>
<dbReference type="GO" id="GO:0006900">
    <property type="term" value="P:vesicle budding from membrane"/>
    <property type="evidence" value="ECO:0007669"/>
    <property type="project" value="TreeGrafter"/>
</dbReference>
<sequence length="642" mass="72570">MSYEKVVKGATKIKVAAPKPKYIEPILSATYHKNELKEVMSALHTRLGDSAWSIVYKSLLVIHIMIREGHQDAALSFLSSRSGFLDLQHIRNIKSGDSRSLLRYGKYLSVRSREFGSTKIDFVKDAQINKDKGALRKLSVDKGLLREVESVETQIKALISCRFAEADINNDIVLTCFRMLVNDLLCLYQTLNEGVINILEHYFEMSKYDAERALEIYKTFVTLTTDVVNYLRIAKHLEYATKLHVPTIRHAPVALADSLEDYLNDPNFEVNRSQYLAEKEYKNNGNVVSKQSKQQDQQQQQQDQQQQQQDPQQQQQQQQQQRQSVVQPLQSQVTANPWAAQLGNLSLQPLQIQYTQALQPQPTNNPFLQQQAQNAQIQAQQTQQAQLQQVQVQPNQVQSLQTGSFSSYPADTIVPSFTGAGFGGYTVQPQSTGNPFLQQQQSQQQQQVQAQSQQQETPVKLVSSATGNNPFSLNYKSTHLSSISEQSSVETQHTNNPFSLSKTATGNVAPQQTGNALTNPFQSSNAAGGGAHATMGGYEQLPTQPVFPQTIQEQRTNQFNQQANWELQNQIQQNRMSTFNGFQQQPPQQQQQQQQLQNQFTGFQQQQPVLQNQFTGFQQQQPQQQQQQQQVAYSMYNGPSLI</sequence>
<dbReference type="AlphaFoldDB" id="A0A0H5C542"/>
<dbReference type="GO" id="GO:0005545">
    <property type="term" value="F:1-phosphatidylinositol binding"/>
    <property type="evidence" value="ECO:0007669"/>
    <property type="project" value="InterPro"/>
</dbReference>
<dbReference type="InterPro" id="IPR013809">
    <property type="entry name" value="ENTH"/>
</dbReference>
<evidence type="ECO:0000256" key="6">
    <source>
        <dbReference type="ARBA" id="ARBA00061916"/>
    </source>
</evidence>
<evidence type="ECO:0000313" key="10">
    <source>
        <dbReference type="Proteomes" id="UP000038830"/>
    </source>
</evidence>
<evidence type="ECO:0000256" key="3">
    <source>
        <dbReference type="ARBA" id="ARBA00022490"/>
    </source>
</evidence>
<dbReference type="GO" id="GO:0032050">
    <property type="term" value="F:clathrin heavy chain binding"/>
    <property type="evidence" value="ECO:0007669"/>
    <property type="project" value="TreeGrafter"/>
</dbReference>
<evidence type="ECO:0000256" key="1">
    <source>
        <dbReference type="ARBA" id="ARBA00004266"/>
    </source>
</evidence>
<dbReference type="GO" id="GO:0005546">
    <property type="term" value="F:phosphatidylinositol-4,5-bisphosphate binding"/>
    <property type="evidence" value="ECO:0007669"/>
    <property type="project" value="TreeGrafter"/>
</dbReference>
<comment type="subcellular location">
    <subcellularLocation>
        <location evidence="1">Bud neck</location>
    </subcellularLocation>
    <subcellularLocation>
        <location evidence="2">Cytoplasm</location>
    </subcellularLocation>
</comment>
<evidence type="ECO:0000256" key="2">
    <source>
        <dbReference type="ARBA" id="ARBA00004496"/>
    </source>
</evidence>
<dbReference type="GO" id="GO:0072583">
    <property type="term" value="P:clathrin-dependent endocytosis"/>
    <property type="evidence" value="ECO:0007669"/>
    <property type="project" value="InterPro"/>
</dbReference>
<gene>
    <name evidence="9" type="ORF">BN1211_3376</name>
</gene>
<dbReference type="PANTHER" id="PTHR22951">
    <property type="entry name" value="CLATHRIN ASSEMBLY PROTEIN"/>
    <property type="match status" value="1"/>
</dbReference>
<dbReference type="EMBL" id="CDQK01000003">
    <property type="protein sequence ID" value="CEP22917.1"/>
    <property type="molecule type" value="Genomic_DNA"/>
</dbReference>